<gene>
    <name evidence="4" type="ORF">A2909_00870</name>
</gene>
<dbReference type="InterPro" id="IPR011004">
    <property type="entry name" value="Trimer_LpxA-like_sf"/>
</dbReference>
<reference evidence="4 5" key="1">
    <citation type="journal article" date="2016" name="Nat. Commun.">
        <title>Thousands of microbial genomes shed light on interconnected biogeochemical processes in an aquifer system.</title>
        <authorList>
            <person name="Anantharaman K."/>
            <person name="Brown C.T."/>
            <person name="Hug L.A."/>
            <person name="Sharon I."/>
            <person name="Castelle C.J."/>
            <person name="Probst A.J."/>
            <person name="Thomas B.C."/>
            <person name="Singh A."/>
            <person name="Wilkins M.J."/>
            <person name="Karaoz U."/>
            <person name="Brodie E.L."/>
            <person name="Williams K.H."/>
            <person name="Hubbard S.S."/>
            <person name="Banfield J.F."/>
        </authorList>
    </citation>
    <scope>NUCLEOTIDE SEQUENCE [LARGE SCALE GENOMIC DNA]</scope>
</reference>
<evidence type="ECO:0000313" key="4">
    <source>
        <dbReference type="EMBL" id="OHA13820.1"/>
    </source>
</evidence>
<dbReference type="PROSITE" id="PS00101">
    <property type="entry name" value="HEXAPEP_TRANSFERASES"/>
    <property type="match status" value="1"/>
</dbReference>
<evidence type="ECO:0000256" key="3">
    <source>
        <dbReference type="ARBA" id="ARBA00022737"/>
    </source>
</evidence>
<evidence type="ECO:0000313" key="5">
    <source>
        <dbReference type="Proteomes" id="UP000178302"/>
    </source>
</evidence>
<proteinExistence type="inferred from homology"/>
<keyword evidence="3" id="KW-0677">Repeat</keyword>
<protein>
    <submittedName>
        <fullName evidence="4">Acetyltransferase</fullName>
    </submittedName>
</protein>
<dbReference type="InterPro" id="IPR018357">
    <property type="entry name" value="Hexapep_transf_CS"/>
</dbReference>
<evidence type="ECO:0000256" key="2">
    <source>
        <dbReference type="ARBA" id="ARBA00022679"/>
    </source>
</evidence>
<dbReference type="Gene3D" id="2.160.10.10">
    <property type="entry name" value="Hexapeptide repeat proteins"/>
    <property type="match status" value="1"/>
</dbReference>
<dbReference type="InterPro" id="IPR051159">
    <property type="entry name" value="Hexapeptide_acetyltransf"/>
</dbReference>
<accession>A0A1G2LQB3</accession>
<dbReference type="PANTHER" id="PTHR23416">
    <property type="entry name" value="SIALIC ACID SYNTHASE-RELATED"/>
    <property type="match status" value="1"/>
</dbReference>
<dbReference type="EMBL" id="MHQZ01000023">
    <property type="protein sequence ID" value="OHA13820.1"/>
    <property type="molecule type" value="Genomic_DNA"/>
</dbReference>
<dbReference type="Pfam" id="PF00132">
    <property type="entry name" value="Hexapep"/>
    <property type="match status" value="1"/>
</dbReference>
<dbReference type="InterPro" id="IPR001451">
    <property type="entry name" value="Hexapep"/>
</dbReference>
<dbReference type="GO" id="GO:0008374">
    <property type="term" value="F:O-acyltransferase activity"/>
    <property type="evidence" value="ECO:0007669"/>
    <property type="project" value="TreeGrafter"/>
</dbReference>
<evidence type="ECO:0000256" key="1">
    <source>
        <dbReference type="ARBA" id="ARBA00007274"/>
    </source>
</evidence>
<dbReference type="Proteomes" id="UP000178302">
    <property type="component" value="Unassembled WGS sequence"/>
</dbReference>
<organism evidence="4 5">
    <name type="scientific">Candidatus Tagabacteria bacterium RIFCSPLOWO2_01_FULL_39_11</name>
    <dbReference type="NCBI Taxonomy" id="1802295"/>
    <lineage>
        <taxon>Bacteria</taxon>
        <taxon>Candidatus Tagaibacteriota</taxon>
    </lineage>
</organism>
<comment type="similarity">
    <text evidence="1">Belongs to the transferase hexapeptide repeat family.</text>
</comment>
<dbReference type="PANTHER" id="PTHR23416:SF23">
    <property type="entry name" value="ACETYLTRANSFERASE C18B11.09C-RELATED"/>
    <property type="match status" value="1"/>
</dbReference>
<name>A0A1G2LQB3_9BACT</name>
<dbReference type="SUPFAM" id="SSF51161">
    <property type="entry name" value="Trimeric LpxA-like enzymes"/>
    <property type="match status" value="1"/>
</dbReference>
<dbReference type="CDD" id="cd04647">
    <property type="entry name" value="LbH_MAT_like"/>
    <property type="match status" value="1"/>
</dbReference>
<comment type="caution">
    <text evidence="4">The sequence shown here is derived from an EMBL/GenBank/DDBJ whole genome shotgun (WGS) entry which is preliminary data.</text>
</comment>
<keyword evidence="2 4" id="KW-0808">Transferase</keyword>
<sequence length="144" mass="16396">MNIRFKNWEPPKIEHGKLTEWNWVVYRPENFKLGKKTDIGAFTAIFAHHGVMIEDDVQIGSHCALYSASTIDDKQGPVVLKKNCRIGSHSIVMPGVTVGENTIVGAQSFVNRDLPPNEVWAGSPARFLMTREEYSEKLKKWRKK</sequence>
<dbReference type="AlphaFoldDB" id="A0A1G2LQB3"/>